<dbReference type="Gene3D" id="3.20.20.30">
    <property type="entry name" value="Luciferase-like domain"/>
    <property type="match status" value="1"/>
</dbReference>
<name>A0A326UB49_THEHA</name>
<dbReference type="Proteomes" id="UP000248806">
    <property type="component" value="Unassembled WGS sequence"/>
</dbReference>
<reference evidence="3 4" key="1">
    <citation type="submission" date="2018-06" db="EMBL/GenBank/DDBJ databases">
        <title>Genomic Encyclopedia of Archaeal and Bacterial Type Strains, Phase II (KMG-II): from individual species to whole genera.</title>
        <authorList>
            <person name="Goeker M."/>
        </authorList>
    </citation>
    <scope>NUCLEOTIDE SEQUENCE [LARGE SCALE GENOMIC DNA]</scope>
    <source>
        <strain evidence="3 4">ATCC BAA-1881</strain>
    </source>
</reference>
<keyword evidence="4" id="KW-1185">Reference proteome</keyword>
<sequence>MVSIGWKCGIEQYPPAELLDYAVTAEEAGFDIVEASDHFHPWSEKGQASFCWTLLGAVAARTKRILLGTGVTCPTLRYHPAIIAQATATLDNLAPGRVFLGVGTGEALNEYPVMAYWPGYTERRERLQEAIELMRELWTGETVSFDGEYYQTRKAKLYTPPTQQIPIYVSAMVPGSAEFAGKYGDGLFTVGGKPIELYKEIIKNFEEGAREVGKDPAELPKIIELNVQYTQDTDAAIQGQLQYWAGSYIPALFNQKIYTPAMSEENGQVVGADTIKQTNCISADPEEHAKFVKQYTDIGFDHVIVHSAGPDQKAFVNEYGRDVIPRLH</sequence>
<dbReference type="PANTHER" id="PTHR43244:SF1">
    <property type="entry name" value="5,10-METHYLENETETRAHYDROMETHANOPTERIN REDUCTASE"/>
    <property type="match status" value="1"/>
</dbReference>
<dbReference type="PANTHER" id="PTHR43244">
    <property type="match status" value="1"/>
</dbReference>
<evidence type="ECO:0000313" key="3">
    <source>
        <dbReference type="EMBL" id="PZW30521.1"/>
    </source>
</evidence>
<feature type="domain" description="Luciferase-like" evidence="2">
    <location>
        <begin position="14"/>
        <end position="302"/>
    </location>
</feature>
<dbReference type="SUPFAM" id="SSF51679">
    <property type="entry name" value="Bacterial luciferase-like"/>
    <property type="match status" value="1"/>
</dbReference>
<gene>
    <name evidence="3" type="ORF">EI42_02492</name>
</gene>
<evidence type="ECO:0000313" key="4">
    <source>
        <dbReference type="Proteomes" id="UP000248806"/>
    </source>
</evidence>
<dbReference type="NCBIfam" id="TIGR03557">
    <property type="entry name" value="F420_G6P_family"/>
    <property type="match status" value="1"/>
</dbReference>
<dbReference type="OrthoDB" id="180193at2"/>
<organism evidence="3 4">
    <name type="scientific">Thermosporothrix hazakensis</name>
    <dbReference type="NCBI Taxonomy" id="644383"/>
    <lineage>
        <taxon>Bacteria</taxon>
        <taxon>Bacillati</taxon>
        <taxon>Chloroflexota</taxon>
        <taxon>Ktedonobacteria</taxon>
        <taxon>Ktedonobacterales</taxon>
        <taxon>Thermosporotrichaceae</taxon>
        <taxon>Thermosporothrix</taxon>
    </lineage>
</organism>
<dbReference type="InterPro" id="IPR019945">
    <property type="entry name" value="F420_G6P_DH-rel"/>
</dbReference>
<dbReference type="InterPro" id="IPR011251">
    <property type="entry name" value="Luciferase-like_dom"/>
</dbReference>
<evidence type="ECO:0000256" key="1">
    <source>
        <dbReference type="ARBA" id="ARBA00023002"/>
    </source>
</evidence>
<accession>A0A326UB49</accession>
<dbReference type="Pfam" id="PF00296">
    <property type="entry name" value="Bac_luciferase"/>
    <property type="match status" value="1"/>
</dbReference>
<comment type="caution">
    <text evidence="3">The sequence shown here is derived from an EMBL/GenBank/DDBJ whole genome shotgun (WGS) entry which is preliminary data.</text>
</comment>
<dbReference type="CDD" id="cd01097">
    <property type="entry name" value="Tetrahydromethanopterin_reductase"/>
    <property type="match status" value="1"/>
</dbReference>
<dbReference type="RefSeq" id="WP_111322308.1">
    <property type="nucleotide sequence ID" value="NZ_BIFX01000001.1"/>
</dbReference>
<evidence type="ECO:0000259" key="2">
    <source>
        <dbReference type="Pfam" id="PF00296"/>
    </source>
</evidence>
<dbReference type="EMBL" id="QKUF01000007">
    <property type="protein sequence ID" value="PZW30521.1"/>
    <property type="molecule type" value="Genomic_DNA"/>
</dbReference>
<dbReference type="InterPro" id="IPR050564">
    <property type="entry name" value="F420-G6PD/mer"/>
</dbReference>
<protein>
    <submittedName>
        <fullName evidence="3">Coenzyme F420-dependent glucose-6-phosphate dehydrogenase</fullName>
    </submittedName>
</protein>
<keyword evidence="1" id="KW-0560">Oxidoreductase</keyword>
<dbReference type="AlphaFoldDB" id="A0A326UB49"/>
<dbReference type="InterPro" id="IPR036661">
    <property type="entry name" value="Luciferase-like_sf"/>
</dbReference>
<dbReference type="GO" id="GO:0016705">
    <property type="term" value="F:oxidoreductase activity, acting on paired donors, with incorporation or reduction of molecular oxygen"/>
    <property type="evidence" value="ECO:0007669"/>
    <property type="project" value="InterPro"/>
</dbReference>
<proteinExistence type="predicted"/>